<evidence type="ECO:0000313" key="5">
    <source>
        <dbReference type="Proteomes" id="UP000182015"/>
    </source>
</evidence>
<dbReference type="PANTHER" id="PTHR13774:SF17">
    <property type="entry name" value="PHENAZINE BIOSYNTHESIS-LIKE DOMAIN-CONTAINING PROTEIN"/>
    <property type="match status" value="1"/>
</dbReference>
<dbReference type="Gene3D" id="3.10.310.10">
    <property type="entry name" value="Diaminopimelate Epimerase, Chain A, domain 1"/>
    <property type="match status" value="2"/>
</dbReference>
<proteinExistence type="inferred from homology"/>
<dbReference type="NCBIfam" id="TIGR00654">
    <property type="entry name" value="PhzF_family"/>
    <property type="match status" value="1"/>
</dbReference>
<dbReference type="InterPro" id="IPR003719">
    <property type="entry name" value="Phenazine_PhzF-like"/>
</dbReference>
<evidence type="ECO:0000256" key="3">
    <source>
        <dbReference type="PIRSR" id="PIRSR016184-1"/>
    </source>
</evidence>
<comment type="similarity">
    <text evidence="1">Belongs to the PhzF family.</text>
</comment>
<dbReference type="AlphaFoldDB" id="A0A1L8MLU5"/>
<dbReference type="PANTHER" id="PTHR13774">
    <property type="entry name" value="PHENAZINE BIOSYNTHESIS PROTEIN"/>
    <property type="match status" value="1"/>
</dbReference>
<evidence type="ECO:0000313" key="4">
    <source>
        <dbReference type="EMBL" id="OJF71709.1"/>
    </source>
</evidence>
<keyword evidence="5" id="KW-1185">Reference proteome</keyword>
<feature type="active site" evidence="3">
    <location>
        <position position="45"/>
    </location>
</feature>
<sequence length="263" mass="29655">MLPYYVVNAFTNKAFSGNPAGVVVLDEPIKEDLMQKIAKENKLSETAFVLKEKDLYKIRWFTPEKEVDLCGHATLASTFVISRFLENNVNHITFSSKSGLLEVTIEGDEITLIFPMVDVKQVPITTTVSETIESEILEAYRTADEEHLVLYLENQESIENFKIDLEKISQLAPHGVTLTAQSSEKNIDYVLRYFAPNYGINEDPVTGSAQTRLALIWAIKLGKKRLIAKQLSERQGLMMIDLEENHVKISGQANLYLKGSIDI</sequence>
<dbReference type="STRING" id="1856638.A9Q68_06895"/>
<dbReference type="SUPFAM" id="SSF54506">
    <property type="entry name" value="Diaminopimelate epimerase-like"/>
    <property type="match status" value="1"/>
</dbReference>
<keyword evidence="2" id="KW-0413">Isomerase</keyword>
<evidence type="ECO:0000256" key="2">
    <source>
        <dbReference type="ARBA" id="ARBA00023235"/>
    </source>
</evidence>
<dbReference type="PIRSF" id="PIRSF016184">
    <property type="entry name" value="PhzC_PhzF"/>
    <property type="match status" value="1"/>
</dbReference>
<accession>A0A1L8MLU5</accession>
<dbReference type="GO" id="GO:0016853">
    <property type="term" value="F:isomerase activity"/>
    <property type="evidence" value="ECO:0007669"/>
    <property type="project" value="UniProtKB-KW"/>
</dbReference>
<protein>
    <submittedName>
        <fullName evidence="4">Phenazine biosynthesis protein PhzF</fullName>
    </submittedName>
</protein>
<gene>
    <name evidence="4" type="ORF">A9Q68_06895</name>
</gene>
<dbReference type="GO" id="GO:0005737">
    <property type="term" value="C:cytoplasm"/>
    <property type="evidence" value="ECO:0007669"/>
    <property type="project" value="TreeGrafter"/>
</dbReference>
<organism evidence="4 5">
    <name type="scientific">Streptococcus bovimastitidis</name>
    <dbReference type="NCBI Taxonomy" id="1856638"/>
    <lineage>
        <taxon>Bacteria</taxon>
        <taxon>Bacillati</taxon>
        <taxon>Bacillota</taxon>
        <taxon>Bacilli</taxon>
        <taxon>Lactobacillales</taxon>
        <taxon>Streptococcaceae</taxon>
        <taxon>Streptococcus</taxon>
    </lineage>
</organism>
<evidence type="ECO:0000256" key="1">
    <source>
        <dbReference type="ARBA" id="ARBA00008270"/>
    </source>
</evidence>
<dbReference type="Proteomes" id="UP000182015">
    <property type="component" value="Unassembled WGS sequence"/>
</dbReference>
<dbReference type="Pfam" id="PF02567">
    <property type="entry name" value="PhzC-PhzF"/>
    <property type="match status" value="1"/>
</dbReference>
<dbReference type="RefSeq" id="WP_071793963.1">
    <property type="nucleotide sequence ID" value="NZ_LZDD01000002.1"/>
</dbReference>
<dbReference type="OrthoDB" id="9788221at2"/>
<reference evidence="5" key="1">
    <citation type="submission" date="2016-06" db="EMBL/GenBank/DDBJ databases">
        <authorList>
            <person name="de Vries S.P.W."/>
            <person name="Hadjirin N.F."/>
            <person name="Lay E.M."/>
            <person name="Zadoks R.N."/>
            <person name="Peacock S.J."/>
            <person name="Parkhill J."/>
            <person name="Grant A.J."/>
            <person name="Mcdougall S."/>
            <person name="Holmes M.A."/>
        </authorList>
    </citation>
    <scope>NUCLEOTIDE SEQUENCE [LARGE SCALE GENOMIC DNA]</scope>
    <source>
        <strain evidence="5">NZ1587</strain>
    </source>
</reference>
<name>A0A1L8MLU5_9STRE</name>
<dbReference type="EMBL" id="LZDD01000002">
    <property type="protein sequence ID" value="OJF71709.1"/>
    <property type="molecule type" value="Genomic_DNA"/>
</dbReference>
<comment type="caution">
    <text evidence="4">The sequence shown here is derived from an EMBL/GenBank/DDBJ whole genome shotgun (WGS) entry which is preliminary data.</text>
</comment>